<dbReference type="InterPro" id="IPR017587">
    <property type="entry name" value="YqeC"/>
</dbReference>
<keyword evidence="2" id="KW-1185">Reference proteome</keyword>
<organism evidence="1 2">
    <name type="scientific">Laedolimicola intestinihominis</name>
    <dbReference type="NCBI Taxonomy" id="3133166"/>
    <lineage>
        <taxon>Bacteria</taxon>
        <taxon>Bacillati</taxon>
        <taxon>Bacillota</taxon>
        <taxon>Clostridia</taxon>
        <taxon>Lachnospirales</taxon>
        <taxon>Lachnospiraceae</taxon>
        <taxon>Laedolimicola</taxon>
    </lineage>
</organism>
<accession>A0ABV1FDE4</accession>
<dbReference type="NCBIfam" id="TIGR03172">
    <property type="entry name" value="selenium cofactor biosynthesis protein YqeC"/>
    <property type="match status" value="1"/>
</dbReference>
<protein>
    <submittedName>
        <fullName evidence="1">Selenium cofactor biosynthesis protein YqeC</fullName>
    </submittedName>
</protein>
<name>A0ABV1FDE4_9FIRM</name>
<gene>
    <name evidence="1" type="primary">yqeC</name>
    <name evidence="1" type="ORF">WMO29_02585</name>
</gene>
<reference evidence="1 2" key="1">
    <citation type="submission" date="2024-03" db="EMBL/GenBank/DDBJ databases">
        <title>Human intestinal bacterial collection.</title>
        <authorList>
            <person name="Pauvert C."/>
            <person name="Hitch T.C.A."/>
            <person name="Clavel T."/>
        </authorList>
    </citation>
    <scope>NUCLEOTIDE SEQUENCE [LARGE SCALE GENOMIC DNA]</scope>
    <source>
        <strain evidence="1 2">CLA-AA-H132</strain>
    </source>
</reference>
<proteinExistence type="predicted"/>
<evidence type="ECO:0000313" key="2">
    <source>
        <dbReference type="Proteomes" id="UP001438008"/>
    </source>
</evidence>
<dbReference type="RefSeq" id="WP_349163631.1">
    <property type="nucleotide sequence ID" value="NZ_JBBMFE010000002.1"/>
</dbReference>
<dbReference type="EMBL" id="JBBMFE010000002">
    <property type="protein sequence ID" value="MEQ2471390.1"/>
    <property type="molecule type" value="Genomic_DNA"/>
</dbReference>
<evidence type="ECO:0000313" key="1">
    <source>
        <dbReference type="EMBL" id="MEQ2471390.1"/>
    </source>
</evidence>
<comment type="caution">
    <text evidence="1">The sequence shown here is derived from an EMBL/GenBank/DDBJ whole genome shotgun (WGS) entry which is preliminary data.</text>
</comment>
<sequence length="271" mass="29617">MLKEWIDGKWVERESLLAALGLIESSVAFGGKPEKKPEKNRVISIVGAGGKTTCLRRFQLECEKLGILAAAGTTTHIQYEKNTGFLDRPDLQAAREMLKNTGTLWMGEPVSDWKCKALPEWFYRELLTEGIWLLLEADGAREKPVKAPREGEPVILPETGLVLCVYGLDGVGQPIKEVCCRVEEVCAILGKEEKDVLTATDLAKLAASPAGGRKGVRPGMDYAVLFNKADTREREAAALEAAKALASPETRILMAADLMPPWKLQRAGETG</sequence>
<dbReference type="Pfam" id="PF19842">
    <property type="entry name" value="YqeC"/>
    <property type="match status" value="1"/>
</dbReference>
<dbReference type="Proteomes" id="UP001438008">
    <property type="component" value="Unassembled WGS sequence"/>
</dbReference>